<evidence type="ECO:0000313" key="1">
    <source>
        <dbReference type="EnsemblMetazoa" id="GPPI009268-PA"/>
    </source>
</evidence>
<sequence length="81" mass="9365">MWNIVSKPVLHLIYFSTKTKYKTVCTWLRSLRITLDLQSIQLCTQAHHNDYLRLFIAVCVAHTSEDQTLSSFNSDDESNSS</sequence>
<dbReference type="EnsemblMetazoa" id="GPPI009268-RA">
    <property type="protein sequence ID" value="GPPI009268-PA"/>
    <property type="gene ID" value="GPPI009268"/>
</dbReference>
<dbReference type="EMBL" id="JXJN01003683">
    <property type="status" value="NOT_ANNOTATED_CDS"/>
    <property type="molecule type" value="Genomic_DNA"/>
</dbReference>
<reference evidence="1" key="2">
    <citation type="submission" date="2020-05" db="UniProtKB">
        <authorList>
            <consortium name="EnsemblMetazoa"/>
        </authorList>
    </citation>
    <scope>IDENTIFICATION</scope>
    <source>
        <strain evidence="1">IAEA</strain>
    </source>
</reference>
<organism evidence="1 2">
    <name type="scientific">Glossina palpalis gambiensis</name>
    <dbReference type="NCBI Taxonomy" id="67801"/>
    <lineage>
        <taxon>Eukaryota</taxon>
        <taxon>Metazoa</taxon>
        <taxon>Ecdysozoa</taxon>
        <taxon>Arthropoda</taxon>
        <taxon>Hexapoda</taxon>
        <taxon>Insecta</taxon>
        <taxon>Pterygota</taxon>
        <taxon>Neoptera</taxon>
        <taxon>Endopterygota</taxon>
        <taxon>Diptera</taxon>
        <taxon>Brachycera</taxon>
        <taxon>Muscomorpha</taxon>
        <taxon>Hippoboscoidea</taxon>
        <taxon>Glossinidae</taxon>
        <taxon>Glossina</taxon>
    </lineage>
</organism>
<accession>A0A1B0AUM2</accession>
<dbReference type="VEuPathDB" id="VectorBase:GPPI009268"/>
<evidence type="ECO:0000313" key="2">
    <source>
        <dbReference type="Proteomes" id="UP000092460"/>
    </source>
</evidence>
<keyword evidence="2" id="KW-1185">Reference proteome</keyword>
<reference evidence="2" key="1">
    <citation type="submission" date="2015-01" db="EMBL/GenBank/DDBJ databases">
        <authorList>
            <person name="Aksoy S."/>
            <person name="Warren W."/>
            <person name="Wilson R.K."/>
        </authorList>
    </citation>
    <scope>NUCLEOTIDE SEQUENCE [LARGE SCALE GENOMIC DNA]</scope>
    <source>
        <strain evidence="2">IAEA</strain>
    </source>
</reference>
<proteinExistence type="predicted"/>
<dbReference type="Proteomes" id="UP000092460">
    <property type="component" value="Unassembled WGS sequence"/>
</dbReference>
<dbReference type="AlphaFoldDB" id="A0A1B0AUM2"/>
<protein>
    <submittedName>
        <fullName evidence="1">Uncharacterized protein</fullName>
    </submittedName>
</protein>
<name>A0A1B0AUM2_9MUSC</name>